<dbReference type="InterPro" id="IPR053879">
    <property type="entry name" value="HYDIN_VesB_CFA65-like_Ig"/>
</dbReference>
<name>A0A2W5T220_9BACT</name>
<keyword evidence="3" id="KW-0963">Cytoplasm</keyword>
<proteinExistence type="predicted"/>
<comment type="caution">
    <text evidence="7">The sequence shown here is derived from an EMBL/GenBank/DDBJ whole genome shotgun (WGS) entry which is preliminary data.</text>
</comment>
<dbReference type="Pfam" id="PF22544">
    <property type="entry name" value="HYDIN_VesB_CFA65-like_Ig"/>
    <property type="match status" value="1"/>
</dbReference>
<dbReference type="AlphaFoldDB" id="A0A2W5T220"/>
<feature type="domain" description="HYDIN/VesB/CFA65-like Ig-like" evidence="6">
    <location>
        <begin position="43"/>
        <end position="129"/>
    </location>
</feature>
<evidence type="ECO:0000313" key="8">
    <source>
        <dbReference type="Proteomes" id="UP000249061"/>
    </source>
</evidence>
<evidence type="ECO:0000256" key="1">
    <source>
        <dbReference type="ARBA" id="ARBA00004138"/>
    </source>
</evidence>
<evidence type="ECO:0000256" key="5">
    <source>
        <dbReference type="ARBA" id="ARBA00023273"/>
    </source>
</evidence>
<evidence type="ECO:0000256" key="4">
    <source>
        <dbReference type="ARBA" id="ARBA00023069"/>
    </source>
</evidence>
<dbReference type="Gene3D" id="2.60.40.10">
    <property type="entry name" value="Immunoglobulins"/>
    <property type="match status" value="1"/>
</dbReference>
<evidence type="ECO:0000256" key="3">
    <source>
        <dbReference type="ARBA" id="ARBA00022490"/>
    </source>
</evidence>
<dbReference type="Proteomes" id="UP000249061">
    <property type="component" value="Unassembled WGS sequence"/>
</dbReference>
<evidence type="ECO:0000259" key="6">
    <source>
        <dbReference type="Pfam" id="PF22544"/>
    </source>
</evidence>
<dbReference type="InterPro" id="IPR013783">
    <property type="entry name" value="Ig-like_fold"/>
</dbReference>
<organism evidence="7 8">
    <name type="scientific">Archangium gephyra</name>
    <dbReference type="NCBI Taxonomy" id="48"/>
    <lineage>
        <taxon>Bacteria</taxon>
        <taxon>Pseudomonadati</taxon>
        <taxon>Myxococcota</taxon>
        <taxon>Myxococcia</taxon>
        <taxon>Myxococcales</taxon>
        <taxon>Cystobacterineae</taxon>
        <taxon>Archangiaceae</taxon>
        <taxon>Archangium</taxon>
    </lineage>
</organism>
<gene>
    <name evidence="7" type="ORF">DI536_22985</name>
</gene>
<keyword evidence="5" id="KW-0966">Cell projection</keyword>
<protein>
    <recommendedName>
        <fullName evidence="6">HYDIN/VesB/CFA65-like Ig-like domain-containing protein</fullName>
    </recommendedName>
</protein>
<evidence type="ECO:0000313" key="7">
    <source>
        <dbReference type="EMBL" id="PZR09102.1"/>
    </source>
</evidence>
<sequence>MSRWVALAGLLLACSPPPIRNTNRGVLHLSVDGSDQAPAGMPTWDMGEVVVGGRKEVVIRATNVGTDAMNVTGVYLGAIGNGSFYARDTSGTLQPEQSLTATVTFSPATKGAQRTQVTFSHDADSALPSLHLTGTGL</sequence>
<dbReference type="EMBL" id="QFQP01000022">
    <property type="protein sequence ID" value="PZR09102.1"/>
    <property type="molecule type" value="Genomic_DNA"/>
</dbReference>
<keyword evidence="4" id="KW-0969">Cilium</keyword>
<reference evidence="7 8" key="1">
    <citation type="submission" date="2017-08" db="EMBL/GenBank/DDBJ databases">
        <title>Infants hospitalized years apart are colonized by the same room-sourced microbial strains.</title>
        <authorList>
            <person name="Brooks B."/>
            <person name="Olm M.R."/>
            <person name="Firek B.A."/>
            <person name="Baker R."/>
            <person name="Thomas B.C."/>
            <person name="Morowitz M.J."/>
            <person name="Banfield J.F."/>
        </authorList>
    </citation>
    <scope>NUCLEOTIDE SEQUENCE [LARGE SCALE GENOMIC DNA]</scope>
    <source>
        <strain evidence="7">S2_003_000_R2_14</strain>
    </source>
</reference>
<comment type="subcellular location">
    <subcellularLocation>
        <location evidence="1">Cell projection</location>
        <location evidence="1">Cilium</location>
    </subcellularLocation>
    <subcellularLocation>
        <location evidence="2">Cytoplasm</location>
    </subcellularLocation>
</comment>
<evidence type="ECO:0000256" key="2">
    <source>
        <dbReference type="ARBA" id="ARBA00004496"/>
    </source>
</evidence>
<dbReference type="GO" id="GO:0005737">
    <property type="term" value="C:cytoplasm"/>
    <property type="evidence" value="ECO:0007669"/>
    <property type="project" value="UniProtKB-SubCell"/>
</dbReference>
<accession>A0A2W5T220</accession>